<dbReference type="PANTHER" id="PTHR46601:SF1">
    <property type="entry name" value="ADF-H DOMAIN-CONTAINING PROTEIN"/>
    <property type="match status" value="1"/>
</dbReference>
<name>A0A151IAP2_9HYME</name>
<reference evidence="2 3" key="1">
    <citation type="submission" date="2016-03" db="EMBL/GenBank/DDBJ databases">
        <title>Cyphomyrmex costatus WGS genome.</title>
        <authorList>
            <person name="Nygaard S."/>
            <person name="Hu H."/>
            <person name="Boomsma J."/>
            <person name="Zhang G."/>
        </authorList>
    </citation>
    <scope>NUCLEOTIDE SEQUENCE [LARGE SCALE GENOMIC DNA]</scope>
    <source>
        <strain evidence="2">MS0001</strain>
        <tissue evidence="2">Whole body</tissue>
    </source>
</reference>
<evidence type="ECO:0000313" key="2">
    <source>
        <dbReference type="EMBL" id="KYM96050.1"/>
    </source>
</evidence>
<proteinExistence type="predicted"/>
<gene>
    <name evidence="2" type="ORF">ALC62_13300</name>
</gene>
<dbReference type="PANTHER" id="PTHR46601">
    <property type="entry name" value="ULP_PROTEASE DOMAIN-CONTAINING PROTEIN"/>
    <property type="match status" value="1"/>
</dbReference>
<evidence type="ECO:0000313" key="3">
    <source>
        <dbReference type="Proteomes" id="UP000078542"/>
    </source>
</evidence>
<protein>
    <submittedName>
        <fullName evidence="2">Uncharacterized protein</fullName>
    </submittedName>
</protein>
<organism evidence="2 3">
    <name type="scientific">Cyphomyrmex costatus</name>
    <dbReference type="NCBI Taxonomy" id="456900"/>
    <lineage>
        <taxon>Eukaryota</taxon>
        <taxon>Metazoa</taxon>
        <taxon>Ecdysozoa</taxon>
        <taxon>Arthropoda</taxon>
        <taxon>Hexapoda</taxon>
        <taxon>Insecta</taxon>
        <taxon>Pterygota</taxon>
        <taxon>Neoptera</taxon>
        <taxon>Endopterygota</taxon>
        <taxon>Hymenoptera</taxon>
        <taxon>Apocrita</taxon>
        <taxon>Aculeata</taxon>
        <taxon>Formicoidea</taxon>
        <taxon>Formicidae</taxon>
        <taxon>Myrmicinae</taxon>
        <taxon>Cyphomyrmex</taxon>
    </lineage>
</organism>
<dbReference type="EMBL" id="KQ978239">
    <property type="protein sequence ID" value="KYM96050.1"/>
    <property type="molecule type" value="Genomic_DNA"/>
</dbReference>
<keyword evidence="3" id="KW-1185">Reference proteome</keyword>
<accession>A0A151IAP2</accession>
<dbReference type="AlphaFoldDB" id="A0A151IAP2"/>
<feature type="region of interest" description="Disordered" evidence="1">
    <location>
        <begin position="347"/>
        <end position="372"/>
    </location>
</feature>
<dbReference type="Proteomes" id="UP000078542">
    <property type="component" value="Unassembled WGS sequence"/>
</dbReference>
<evidence type="ECO:0000256" key="1">
    <source>
        <dbReference type="SAM" id="MobiDB-lite"/>
    </source>
</evidence>
<sequence>MYGDCYECKNKNLDPPTTNDSSFYYQWVSEKEDRPGKQGKIFHVTVTLKKKITYNILDLIQEFNSKIPTFLKHYYDTSHQHRTLRNLEDNLKDNEVKIIMDFSENYICKYSEEIQSVHFGASKTQLSLHTGVFCFKKSQEKKCVSFTTVSECLRHDAPAIWAHLKPILSLIKSFVPKLDVIHFQSDGPSTQYKNKTNFDLFNYHCEKLQLESATWNFTTPGHGKSSADGTGGTLKGLCDRAVSAGTDVTSAVDFINVVSNSKKIKVFHIIEQDIKAVDSLVRPGMKPAPQSNKIFQIIFSQKHKDILFLNSLSCSDPWCLQNPPCNHFSLPCTRWYLKSGKRNVQMDSKVSTKKQRLNVQDGVPRTSSRKRR</sequence>
<dbReference type="STRING" id="456900.A0A151IAP2"/>